<dbReference type="InterPro" id="IPR036291">
    <property type="entry name" value="NAD(P)-bd_dom_sf"/>
</dbReference>
<proteinExistence type="predicted"/>
<dbReference type="PANTHER" id="PTHR48079:SF6">
    <property type="entry name" value="NAD(P)-BINDING DOMAIN-CONTAINING PROTEIN-RELATED"/>
    <property type="match status" value="1"/>
</dbReference>
<dbReference type="InterPro" id="IPR001509">
    <property type="entry name" value="Epimerase_deHydtase"/>
</dbReference>
<dbReference type="AlphaFoldDB" id="A0Y9I6"/>
<dbReference type="CDD" id="cd05232">
    <property type="entry name" value="UDP_G4E_4_SDR_e"/>
    <property type="match status" value="1"/>
</dbReference>
<reference evidence="2 3" key="1">
    <citation type="journal article" date="2010" name="J. Bacteriol.">
        <title>Genome sequence of the oligotrophic marine Gammaproteobacterium HTCC2143, isolated from the Oregon Coast.</title>
        <authorList>
            <person name="Oh H.M."/>
            <person name="Kang I."/>
            <person name="Ferriera S."/>
            <person name="Giovannoni S.J."/>
            <person name="Cho J.C."/>
        </authorList>
    </citation>
    <scope>NUCLEOTIDE SEQUENCE [LARGE SCALE GENOMIC DNA]</scope>
    <source>
        <strain evidence="2 3">HTCC2143</strain>
    </source>
</reference>
<evidence type="ECO:0000313" key="3">
    <source>
        <dbReference type="Proteomes" id="UP000004931"/>
    </source>
</evidence>
<accession>A0Y9I6</accession>
<dbReference type="GO" id="GO:0004029">
    <property type="term" value="F:aldehyde dehydrogenase (NAD+) activity"/>
    <property type="evidence" value="ECO:0007669"/>
    <property type="project" value="TreeGrafter"/>
</dbReference>
<dbReference type="SUPFAM" id="SSF51735">
    <property type="entry name" value="NAD(P)-binding Rossmann-fold domains"/>
    <property type="match status" value="1"/>
</dbReference>
<dbReference type="Pfam" id="PF01370">
    <property type="entry name" value="Epimerase"/>
    <property type="match status" value="1"/>
</dbReference>
<comment type="caution">
    <text evidence="2">The sequence shown here is derived from an EMBL/GenBank/DDBJ whole genome shotgun (WGS) entry which is preliminary data.</text>
</comment>
<gene>
    <name evidence="2" type="ORF">GP2143_16081</name>
</gene>
<evidence type="ECO:0000313" key="2">
    <source>
        <dbReference type="EMBL" id="EAW32790.1"/>
    </source>
</evidence>
<dbReference type="PANTHER" id="PTHR48079">
    <property type="entry name" value="PROTEIN YEEZ"/>
    <property type="match status" value="1"/>
</dbReference>
<protein>
    <submittedName>
        <fullName evidence="2">UDP-glucose 4-epimerase</fullName>
    </submittedName>
</protein>
<dbReference type="EMBL" id="AAVT01000001">
    <property type="protein sequence ID" value="EAW32790.1"/>
    <property type="molecule type" value="Genomic_DNA"/>
</dbReference>
<dbReference type="InterPro" id="IPR051783">
    <property type="entry name" value="NAD(P)-dependent_oxidoreduct"/>
</dbReference>
<dbReference type="eggNOG" id="COG0451">
    <property type="taxonomic scope" value="Bacteria"/>
</dbReference>
<feature type="domain" description="NAD-dependent epimerase/dehydratase" evidence="1">
    <location>
        <begin position="3"/>
        <end position="192"/>
    </location>
</feature>
<sequence length="301" mass="33056">MKIAVTGANGLVGRHLCIYLISKGISVVSITRKACNIEGASNLILADFSDIEKASGLIDGCIAIVHLAALTHSPTATYSDYSKVNVELSRAMAKAAAKAGIQTFVYLSSIKVNGEYTIDKPFRHTDPPTPQDHYGRSKLRAEQALSKDCLNSSIDLIIIRPPLILDRHSRGNIQMLSNAISWHLPLPLANSGNRRDIVSLHNLSSLIYQCLLTPGLSNETLLVSDGAAMSTTEIVKSLANNGGKRVLLFRMPTFMRAIMSKTPKLKYLYQRLFGNLEVDINHTLNTVRWQPKAQTPSNLYE</sequence>
<dbReference type="GO" id="GO:0005737">
    <property type="term" value="C:cytoplasm"/>
    <property type="evidence" value="ECO:0007669"/>
    <property type="project" value="TreeGrafter"/>
</dbReference>
<name>A0Y9I6_9GAMM</name>
<organism evidence="2 3">
    <name type="scientific">marine gamma proteobacterium HTCC2143</name>
    <dbReference type="NCBI Taxonomy" id="247633"/>
    <lineage>
        <taxon>Bacteria</taxon>
        <taxon>Pseudomonadati</taxon>
        <taxon>Pseudomonadota</taxon>
        <taxon>Gammaproteobacteria</taxon>
        <taxon>Cellvibrionales</taxon>
        <taxon>Spongiibacteraceae</taxon>
        <taxon>BD1-7 clade</taxon>
    </lineage>
</organism>
<dbReference type="Proteomes" id="UP000004931">
    <property type="component" value="Unassembled WGS sequence"/>
</dbReference>
<keyword evidence="3" id="KW-1185">Reference proteome</keyword>
<evidence type="ECO:0000259" key="1">
    <source>
        <dbReference type="Pfam" id="PF01370"/>
    </source>
</evidence>
<dbReference type="STRING" id="247633.GP2143_16081"/>
<dbReference type="Gene3D" id="3.40.50.720">
    <property type="entry name" value="NAD(P)-binding Rossmann-like Domain"/>
    <property type="match status" value="1"/>
</dbReference>